<dbReference type="AlphaFoldDB" id="I5C605"/>
<evidence type="ECO:0000256" key="1">
    <source>
        <dbReference type="ARBA" id="ARBA00022679"/>
    </source>
</evidence>
<keyword evidence="1 3" id="KW-0808">Transferase</keyword>
<evidence type="ECO:0000313" key="4">
    <source>
        <dbReference type="Proteomes" id="UP000005551"/>
    </source>
</evidence>
<reference evidence="3 4" key="1">
    <citation type="submission" date="2012-05" db="EMBL/GenBank/DDBJ databases">
        <title>Genome sequence of Nitritalea halalkaliphila LW7.</title>
        <authorList>
            <person name="Jangir P.K."/>
            <person name="Singh A."/>
            <person name="Shivaji S."/>
            <person name="Sharma R."/>
        </authorList>
    </citation>
    <scope>NUCLEOTIDE SEQUENCE [LARGE SCALE GENOMIC DNA]</scope>
    <source>
        <strain evidence="3 4">LW7</strain>
    </source>
</reference>
<dbReference type="STRING" id="1189621.A3SI_06709"/>
<evidence type="ECO:0000313" key="3">
    <source>
        <dbReference type="EMBL" id="EIM77257.1"/>
    </source>
</evidence>
<dbReference type="PANTHER" id="PTHR46401:SF2">
    <property type="entry name" value="GLYCOSYLTRANSFERASE WBBK-RELATED"/>
    <property type="match status" value="1"/>
</dbReference>
<dbReference type="Proteomes" id="UP000005551">
    <property type="component" value="Unassembled WGS sequence"/>
</dbReference>
<proteinExistence type="predicted"/>
<dbReference type="GO" id="GO:0016757">
    <property type="term" value="F:glycosyltransferase activity"/>
    <property type="evidence" value="ECO:0007669"/>
    <property type="project" value="InterPro"/>
</dbReference>
<dbReference type="GO" id="GO:0009103">
    <property type="term" value="P:lipopolysaccharide biosynthetic process"/>
    <property type="evidence" value="ECO:0007669"/>
    <property type="project" value="TreeGrafter"/>
</dbReference>
<dbReference type="PANTHER" id="PTHR46401">
    <property type="entry name" value="GLYCOSYLTRANSFERASE WBBK-RELATED"/>
    <property type="match status" value="1"/>
</dbReference>
<dbReference type="SUPFAM" id="SSF53756">
    <property type="entry name" value="UDP-Glycosyltransferase/glycogen phosphorylase"/>
    <property type="match status" value="1"/>
</dbReference>
<dbReference type="EMBL" id="AJYA01000015">
    <property type="protein sequence ID" value="EIM77257.1"/>
    <property type="molecule type" value="Genomic_DNA"/>
</dbReference>
<gene>
    <name evidence="3" type="ORF">A3SI_06709</name>
</gene>
<accession>I5C605</accession>
<dbReference type="Gene3D" id="3.40.50.2000">
    <property type="entry name" value="Glycogen Phosphorylase B"/>
    <property type="match status" value="2"/>
</dbReference>
<dbReference type="RefSeq" id="WP_009054177.1">
    <property type="nucleotide sequence ID" value="NZ_AJYA01000015.1"/>
</dbReference>
<dbReference type="InterPro" id="IPR001296">
    <property type="entry name" value="Glyco_trans_1"/>
</dbReference>
<sequence>MKKKITDRKIVVINQASNYLTIGFTNAFYARFEDVTLITGSIRTQEEALNPNVKVQYINQWYERPARKKALSYAQALLRMWWLLFFKYRKHEVFFVSVPPMGYLLNLFLPHRFSMVIWDVYPDVFKITGMKESHFVYRVWSRLNKRSFKKAFRLFTISERMADLLEKYVEREKIRIQPIWAIFQANGKVAKQENPFALEHGIQDKFVVQYSGNIGLTHNVEVLVEVAEQCKEHTDILFQIIGRGPRKPVLERLVKEKQLPNCTFLPFQSNEMFPYSLSAADLGVVILDEQTSKGSVPSKSYNLMSYGIPSLYIASADSQLNIYAETYAHGGCFSKEDMQSIVTFIVDLKNDRAAYRQMTENALRAAQDFRRANADKLIEMYLS</sequence>
<dbReference type="Pfam" id="PF00534">
    <property type="entry name" value="Glycos_transf_1"/>
    <property type="match status" value="1"/>
</dbReference>
<protein>
    <submittedName>
        <fullName evidence="3">Glycosyltransferase</fullName>
    </submittedName>
</protein>
<evidence type="ECO:0000259" key="2">
    <source>
        <dbReference type="Pfam" id="PF00534"/>
    </source>
</evidence>
<keyword evidence="4" id="KW-1185">Reference proteome</keyword>
<dbReference type="CDD" id="cd03794">
    <property type="entry name" value="GT4_WbuB-like"/>
    <property type="match status" value="1"/>
</dbReference>
<organism evidence="3 4">
    <name type="scientific">Nitritalea halalkaliphila LW7</name>
    <dbReference type="NCBI Taxonomy" id="1189621"/>
    <lineage>
        <taxon>Bacteria</taxon>
        <taxon>Pseudomonadati</taxon>
        <taxon>Bacteroidota</taxon>
        <taxon>Cytophagia</taxon>
        <taxon>Cytophagales</taxon>
        <taxon>Cyclobacteriaceae</taxon>
        <taxon>Nitritalea</taxon>
    </lineage>
</organism>
<name>I5C605_9BACT</name>
<comment type="caution">
    <text evidence="3">The sequence shown here is derived from an EMBL/GenBank/DDBJ whole genome shotgun (WGS) entry which is preliminary data.</text>
</comment>
<feature type="domain" description="Glycosyl transferase family 1" evidence="2">
    <location>
        <begin position="202"/>
        <end position="362"/>
    </location>
</feature>
<dbReference type="OrthoDB" id="9811902at2"/>